<gene>
    <name evidence="1" type="ORF">PENTCL1PPCAC_24654</name>
</gene>
<dbReference type="GO" id="GO:0000139">
    <property type="term" value="C:Golgi membrane"/>
    <property type="evidence" value="ECO:0007669"/>
    <property type="project" value="InterPro"/>
</dbReference>
<evidence type="ECO:0000313" key="2">
    <source>
        <dbReference type="Proteomes" id="UP001432027"/>
    </source>
</evidence>
<dbReference type="GO" id="GO:0006506">
    <property type="term" value="P:GPI anchor biosynthetic process"/>
    <property type="evidence" value="ECO:0007669"/>
    <property type="project" value="InterPro"/>
</dbReference>
<dbReference type="PANTHER" id="PTHR31410:SF1">
    <property type="entry name" value="POST-GPI ATTACHMENT TO PROTEINS FACTOR 4"/>
    <property type="match status" value="1"/>
</dbReference>
<organism evidence="1 2">
    <name type="scientific">Pristionchus entomophagus</name>
    <dbReference type="NCBI Taxonomy" id="358040"/>
    <lineage>
        <taxon>Eukaryota</taxon>
        <taxon>Metazoa</taxon>
        <taxon>Ecdysozoa</taxon>
        <taxon>Nematoda</taxon>
        <taxon>Chromadorea</taxon>
        <taxon>Rhabditida</taxon>
        <taxon>Rhabditina</taxon>
        <taxon>Diplogasteromorpha</taxon>
        <taxon>Diplogasteroidea</taxon>
        <taxon>Neodiplogasteridae</taxon>
        <taxon>Pristionchus</taxon>
    </lineage>
</organism>
<name>A0AAV5U6S2_9BILA</name>
<dbReference type="InterPro" id="IPR029675">
    <property type="entry name" value="PGAP4"/>
</dbReference>
<sequence>MTYDVIDQLRNKTWSMVDINKGKQFNTSRLDQQLAKEAADYWRCLNLTRDSEVRYTLVLEDDVTVHPRLRPLIGSLIRQMDMAVDEVDYAKLYHPNQLRGISRLPQIMAVSLLLSFLLHSLLSP</sequence>
<evidence type="ECO:0008006" key="3">
    <source>
        <dbReference type="Google" id="ProtNLM"/>
    </source>
</evidence>
<evidence type="ECO:0000313" key="1">
    <source>
        <dbReference type="EMBL" id="GMT02482.1"/>
    </source>
</evidence>
<comment type="caution">
    <text evidence="1">The sequence shown here is derived from an EMBL/GenBank/DDBJ whole genome shotgun (WGS) entry which is preliminary data.</text>
</comment>
<feature type="non-terminal residue" evidence="1">
    <location>
        <position position="124"/>
    </location>
</feature>
<protein>
    <recommendedName>
        <fullName evidence="3">Glycosyltransferase</fullName>
    </recommendedName>
</protein>
<accession>A0AAV5U6S2</accession>
<reference evidence="1" key="1">
    <citation type="submission" date="2023-10" db="EMBL/GenBank/DDBJ databases">
        <title>Genome assembly of Pristionchus species.</title>
        <authorList>
            <person name="Yoshida K."/>
            <person name="Sommer R.J."/>
        </authorList>
    </citation>
    <scope>NUCLEOTIDE SEQUENCE</scope>
    <source>
        <strain evidence="1">RS0144</strain>
    </source>
</reference>
<dbReference type="Proteomes" id="UP001432027">
    <property type="component" value="Unassembled WGS sequence"/>
</dbReference>
<proteinExistence type="predicted"/>
<dbReference type="AlphaFoldDB" id="A0AAV5U6S2"/>
<dbReference type="PANTHER" id="PTHR31410">
    <property type="entry name" value="TRANSMEMBRANE PROTEIN 246"/>
    <property type="match status" value="1"/>
</dbReference>
<dbReference type="EMBL" id="BTSX01000005">
    <property type="protein sequence ID" value="GMT02482.1"/>
    <property type="molecule type" value="Genomic_DNA"/>
</dbReference>
<dbReference type="GO" id="GO:0016757">
    <property type="term" value="F:glycosyltransferase activity"/>
    <property type="evidence" value="ECO:0007669"/>
    <property type="project" value="InterPro"/>
</dbReference>
<keyword evidence="2" id="KW-1185">Reference proteome</keyword>